<organism evidence="1 2">
    <name type="scientific">Prevotella veroralis F0319</name>
    <dbReference type="NCBI Taxonomy" id="649761"/>
    <lineage>
        <taxon>Bacteria</taxon>
        <taxon>Pseudomonadati</taxon>
        <taxon>Bacteroidota</taxon>
        <taxon>Bacteroidia</taxon>
        <taxon>Bacteroidales</taxon>
        <taxon>Prevotellaceae</taxon>
        <taxon>Prevotella</taxon>
    </lineage>
</organism>
<gene>
    <name evidence="1" type="ORF">HMPREF0973_00377</name>
</gene>
<evidence type="ECO:0000313" key="1">
    <source>
        <dbReference type="EMBL" id="EEX19436.1"/>
    </source>
</evidence>
<proteinExistence type="predicted"/>
<comment type="caution">
    <text evidence="1">The sequence shown here is derived from an EMBL/GenBank/DDBJ whole genome shotgun (WGS) entry which is preliminary data.</text>
</comment>
<sequence>MERGVNTTISKQRGRFFEMKRCPFHCKETPSSIERRRFFHFKILLPLYLSGIGVHVNGSIHAPLHSERGKGVRLQSRDRRPRLSSHLPLCIIPSGNIFSF</sequence>
<dbReference type="AlphaFoldDB" id="C9MLA2"/>
<protein>
    <submittedName>
        <fullName evidence="1">Uncharacterized protein</fullName>
    </submittedName>
</protein>
<accession>C9MLA2</accession>
<name>C9MLA2_9BACT</name>
<dbReference type="HOGENOM" id="CLU_2303436_0_0_10"/>
<dbReference type="Proteomes" id="UP000003327">
    <property type="component" value="Unassembled WGS sequence"/>
</dbReference>
<evidence type="ECO:0000313" key="2">
    <source>
        <dbReference type="Proteomes" id="UP000003327"/>
    </source>
</evidence>
<reference evidence="1 2" key="1">
    <citation type="submission" date="2009-09" db="EMBL/GenBank/DDBJ databases">
        <authorList>
            <person name="Weinstock G."/>
            <person name="Sodergren E."/>
            <person name="Clifton S."/>
            <person name="Fulton L."/>
            <person name="Fulton B."/>
            <person name="Courtney L."/>
            <person name="Fronick C."/>
            <person name="Harrison M."/>
            <person name="Strong C."/>
            <person name="Farmer C."/>
            <person name="Delahaunty K."/>
            <person name="Markovic C."/>
            <person name="Hall O."/>
            <person name="Minx P."/>
            <person name="Tomlinson C."/>
            <person name="Mitreva M."/>
            <person name="Nelson J."/>
            <person name="Hou S."/>
            <person name="Wollam A."/>
            <person name="Pepin K.H."/>
            <person name="Johnson M."/>
            <person name="Bhonagiri V."/>
            <person name="Nash W.E."/>
            <person name="Warren W."/>
            <person name="Chinwalla A."/>
            <person name="Mardis E.R."/>
            <person name="Wilson R.K."/>
        </authorList>
    </citation>
    <scope>NUCLEOTIDE SEQUENCE [LARGE SCALE GENOMIC DNA]</scope>
    <source>
        <strain evidence="1 2">F0319</strain>
    </source>
</reference>
<keyword evidence="2" id="KW-1185">Reference proteome</keyword>
<dbReference type="EMBL" id="ACVA01000013">
    <property type="protein sequence ID" value="EEX19436.1"/>
    <property type="molecule type" value="Genomic_DNA"/>
</dbReference>